<reference evidence="4" key="2">
    <citation type="submission" date="2012-11" db="EMBL/GenBank/DDBJ databases">
        <authorList>
            <person name="Kuo A."/>
            <person name="Curtis B.A."/>
            <person name="Tanifuji G."/>
            <person name="Burki F."/>
            <person name="Gruber A."/>
            <person name="Irimia M."/>
            <person name="Maruyama S."/>
            <person name="Arias M.C."/>
            <person name="Ball S.G."/>
            <person name="Gile G.H."/>
            <person name="Hirakawa Y."/>
            <person name="Hopkins J.F."/>
            <person name="Rensing S.A."/>
            <person name="Schmutz J."/>
            <person name="Symeonidi A."/>
            <person name="Elias M."/>
            <person name="Eveleigh R.J."/>
            <person name="Herman E.K."/>
            <person name="Klute M.J."/>
            <person name="Nakayama T."/>
            <person name="Obornik M."/>
            <person name="Reyes-Prieto A."/>
            <person name="Armbrust E.V."/>
            <person name="Aves S.J."/>
            <person name="Beiko R.G."/>
            <person name="Coutinho P."/>
            <person name="Dacks J.B."/>
            <person name="Durnford D.G."/>
            <person name="Fast N.M."/>
            <person name="Green B.R."/>
            <person name="Grisdale C."/>
            <person name="Hempe F."/>
            <person name="Henrissat B."/>
            <person name="Hoppner M.P."/>
            <person name="Ishida K.-I."/>
            <person name="Kim E."/>
            <person name="Koreny L."/>
            <person name="Kroth P.G."/>
            <person name="Liu Y."/>
            <person name="Malik S.-B."/>
            <person name="Maier U.G."/>
            <person name="McRose D."/>
            <person name="Mock T."/>
            <person name="Neilson J.A."/>
            <person name="Onodera N.T."/>
            <person name="Poole A.M."/>
            <person name="Pritham E.J."/>
            <person name="Richards T.A."/>
            <person name="Rocap G."/>
            <person name="Roy S.W."/>
            <person name="Sarai C."/>
            <person name="Schaack S."/>
            <person name="Shirato S."/>
            <person name="Slamovits C.H."/>
            <person name="Spencer D.F."/>
            <person name="Suzuki S."/>
            <person name="Worden A.Z."/>
            <person name="Zauner S."/>
            <person name="Barry K."/>
            <person name="Bell C."/>
            <person name="Bharti A.K."/>
            <person name="Crow J.A."/>
            <person name="Grimwood J."/>
            <person name="Kramer R."/>
            <person name="Lindquist E."/>
            <person name="Lucas S."/>
            <person name="Salamov A."/>
            <person name="McFadden G.I."/>
            <person name="Lane C.E."/>
            <person name="Keeling P.J."/>
            <person name="Gray M.W."/>
            <person name="Grigoriev I.V."/>
            <person name="Archibald J.M."/>
        </authorList>
    </citation>
    <scope>NUCLEOTIDE SEQUENCE</scope>
    <source>
        <strain evidence="4">CCMP2712</strain>
    </source>
</reference>
<dbReference type="GeneID" id="17291561"/>
<gene>
    <name evidence="2" type="ORF">GUITHDRAFT_118896</name>
    <name evidence="1" type="ORF">GUITHDRAFT_146928</name>
</gene>
<dbReference type="KEGG" id="gtt:GUITHDRAFT_118896"/>
<reference evidence="3" key="3">
    <citation type="submission" date="2015-06" db="UniProtKB">
        <authorList>
            <consortium name="EnsemblProtists"/>
        </authorList>
    </citation>
    <scope>IDENTIFICATION</scope>
</reference>
<keyword evidence="4" id="KW-1185">Reference proteome</keyword>
<sequence>MDVSRGASQQALSQQAMAQNNQNVFSSDATPEDLQSNTPITIRRRIHVNISGTMANFKKQGELAATWKPREGKQAAVFGLYDAFDSSLDHTTAVNALSSARVKTAKILEYSSTFPVSLGVSVSCLNPDEATETGERYVMTALPNTSNTNALVIHEADNSSSESLEWRHKYPEYNENNLETEGVINLEKRPYMFVNKDHPVIEMLRCNKDVLSADIDEQPLVDGQYYKLATQVMKTMCNLLRTKVLSKVSTRDLNTFQVQLHRLNGRDWDSIRKEEFGEMVGRNDPSSVDAITELLNKHCNFTARVELEYEIQP</sequence>
<dbReference type="RefSeq" id="XP_005821838.1">
    <property type="nucleotide sequence ID" value="XM_005821781.1"/>
</dbReference>
<dbReference type="RefSeq" id="XP_005821798.1">
    <property type="nucleotide sequence ID" value="XM_005821741.1"/>
</dbReference>
<protein>
    <submittedName>
        <fullName evidence="1 3">Uncharacterized protein</fullName>
    </submittedName>
</protein>
<dbReference type="PaxDb" id="55529-EKX34818"/>
<dbReference type="EnsemblProtists" id="EKX34818">
    <property type="protein sequence ID" value="EKX34818"/>
    <property type="gene ID" value="GUITHDRAFT_146928"/>
</dbReference>
<organism evidence="1">
    <name type="scientific">Guillardia theta (strain CCMP2712)</name>
    <name type="common">Cryptophyte</name>
    <dbReference type="NCBI Taxonomy" id="905079"/>
    <lineage>
        <taxon>Eukaryota</taxon>
        <taxon>Cryptophyceae</taxon>
        <taxon>Pyrenomonadales</taxon>
        <taxon>Geminigeraceae</taxon>
        <taxon>Guillardia</taxon>
    </lineage>
</organism>
<reference evidence="1 4" key="1">
    <citation type="journal article" date="2012" name="Nature">
        <title>Algal genomes reveal evolutionary mosaicism and the fate of nucleomorphs.</title>
        <authorList>
            <consortium name="DOE Joint Genome Institute"/>
            <person name="Curtis B.A."/>
            <person name="Tanifuji G."/>
            <person name="Burki F."/>
            <person name="Gruber A."/>
            <person name="Irimia M."/>
            <person name="Maruyama S."/>
            <person name="Arias M.C."/>
            <person name="Ball S.G."/>
            <person name="Gile G.H."/>
            <person name="Hirakawa Y."/>
            <person name="Hopkins J.F."/>
            <person name="Kuo A."/>
            <person name="Rensing S.A."/>
            <person name="Schmutz J."/>
            <person name="Symeonidi A."/>
            <person name="Elias M."/>
            <person name="Eveleigh R.J."/>
            <person name="Herman E.K."/>
            <person name="Klute M.J."/>
            <person name="Nakayama T."/>
            <person name="Obornik M."/>
            <person name="Reyes-Prieto A."/>
            <person name="Armbrust E.V."/>
            <person name="Aves S.J."/>
            <person name="Beiko R.G."/>
            <person name="Coutinho P."/>
            <person name="Dacks J.B."/>
            <person name="Durnford D.G."/>
            <person name="Fast N.M."/>
            <person name="Green B.R."/>
            <person name="Grisdale C.J."/>
            <person name="Hempel F."/>
            <person name="Henrissat B."/>
            <person name="Hoppner M.P."/>
            <person name="Ishida K."/>
            <person name="Kim E."/>
            <person name="Koreny L."/>
            <person name="Kroth P.G."/>
            <person name="Liu Y."/>
            <person name="Malik S.B."/>
            <person name="Maier U.G."/>
            <person name="McRose D."/>
            <person name="Mock T."/>
            <person name="Neilson J.A."/>
            <person name="Onodera N.T."/>
            <person name="Poole A.M."/>
            <person name="Pritham E.J."/>
            <person name="Richards T.A."/>
            <person name="Rocap G."/>
            <person name="Roy S.W."/>
            <person name="Sarai C."/>
            <person name="Schaack S."/>
            <person name="Shirato S."/>
            <person name="Slamovits C.H."/>
            <person name="Spencer D.F."/>
            <person name="Suzuki S."/>
            <person name="Worden A.Z."/>
            <person name="Zauner S."/>
            <person name="Barry K."/>
            <person name="Bell C."/>
            <person name="Bharti A.K."/>
            <person name="Crow J.A."/>
            <person name="Grimwood J."/>
            <person name="Kramer R."/>
            <person name="Lindquist E."/>
            <person name="Lucas S."/>
            <person name="Salamov A."/>
            <person name="McFadden G.I."/>
            <person name="Lane C.E."/>
            <person name="Keeling P.J."/>
            <person name="Gray M.W."/>
            <person name="Grigoriev I.V."/>
            <person name="Archibald J.M."/>
        </authorList>
    </citation>
    <scope>NUCLEOTIDE SEQUENCE</scope>
    <source>
        <strain evidence="1 4">CCMP2712</strain>
    </source>
</reference>
<dbReference type="OrthoDB" id="10473903at2759"/>
<dbReference type="AlphaFoldDB" id="L1IF27"/>
<evidence type="ECO:0000313" key="2">
    <source>
        <dbReference type="EMBL" id="EKX34858.1"/>
    </source>
</evidence>
<dbReference type="EnsemblProtists" id="EKX34858">
    <property type="protein sequence ID" value="EKX34858"/>
    <property type="gene ID" value="GUITHDRAFT_118896"/>
</dbReference>
<dbReference type="GeneID" id="17291654"/>
<dbReference type="EMBL" id="JH993101">
    <property type="protein sequence ID" value="EKX34858.1"/>
    <property type="molecule type" value="Genomic_DNA"/>
</dbReference>
<name>L1IF27_GUITC</name>
<dbReference type="HOGENOM" id="CLU_889790_0_0_1"/>
<accession>L1IF27</accession>
<dbReference type="Proteomes" id="UP000011087">
    <property type="component" value="Unassembled WGS sequence"/>
</dbReference>
<evidence type="ECO:0000313" key="4">
    <source>
        <dbReference type="Proteomes" id="UP000011087"/>
    </source>
</evidence>
<dbReference type="KEGG" id="gtt:GUITHDRAFT_146928"/>
<proteinExistence type="predicted"/>
<evidence type="ECO:0000313" key="3">
    <source>
        <dbReference type="EnsemblProtists" id="EKX34818"/>
    </source>
</evidence>
<evidence type="ECO:0000313" key="1">
    <source>
        <dbReference type="EMBL" id="EKX34818.1"/>
    </source>
</evidence>
<dbReference type="EMBL" id="JH993102">
    <property type="protein sequence ID" value="EKX34818.1"/>
    <property type="molecule type" value="Genomic_DNA"/>
</dbReference>